<accession>L8JLE0</accession>
<dbReference type="InterPro" id="IPR025997">
    <property type="entry name" value="SBP_2_dom"/>
</dbReference>
<comment type="subcellular location">
    <subcellularLocation>
        <location evidence="1">Cell envelope</location>
    </subcellularLocation>
</comment>
<dbReference type="Pfam" id="PF13407">
    <property type="entry name" value="Peripla_BP_4"/>
    <property type="match status" value="1"/>
</dbReference>
<dbReference type="STRING" id="1237149.C900_00563"/>
<dbReference type="EMBL" id="AMZN01000123">
    <property type="protein sequence ID" value="ELR68299.1"/>
    <property type="molecule type" value="Genomic_DNA"/>
</dbReference>
<dbReference type="Proteomes" id="UP000011135">
    <property type="component" value="Unassembled WGS sequence"/>
</dbReference>
<dbReference type="SUPFAM" id="SSF53822">
    <property type="entry name" value="Periplasmic binding protein-like I"/>
    <property type="match status" value="1"/>
</dbReference>
<dbReference type="AlphaFoldDB" id="L8JLE0"/>
<dbReference type="PANTHER" id="PTHR30036">
    <property type="entry name" value="D-XYLOSE-BINDING PERIPLASMIC PROTEIN"/>
    <property type="match status" value="1"/>
</dbReference>
<organism evidence="5 6">
    <name type="scientific">Fulvivirga imtechensis AK7</name>
    <dbReference type="NCBI Taxonomy" id="1237149"/>
    <lineage>
        <taxon>Bacteria</taxon>
        <taxon>Pseudomonadati</taxon>
        <taxon>Bacteroidota</taxon>
        <taxon>Cytophagia</taxon>
        <taxon>Cytophagales</taxon>
        <taxon>Fulvivirgaceae</taxon>
        <taxon>Fulvivirga</taxon>
    </lineage>
</organism>
<sequence length="331" mass="36064">MKTIVVVIVIISTHVASNAQKIGFLLDSYITDRWYMDEKLFSDEVKKLGGECLVETGAYGNAEEQIELAKKMITEGKVDVLVVVPSDARKAAVIASFAKENNVPLISYDRLILSDDISIYISFNNKKVGNLQAEYALNLAPKGRYILLNGPTTDNNAVLFREGQMEVLEPHIKSGNVTIVGDIVLTAWSEIEAFMQMQNLLLTQDNHPDVIIAANDALANGSIEMVKSVDNGGNPVITGQDADIRGLKNILKGHQTMTVYKSIKALATVAAQAAMKLANNQPIEGTVILKADNIEVKSILLDPVVVDKSNFKETVVQDGHISLAEMLNLSK</sequence>
<dbReference type="InterPro" id="IPR028082">
    <property type="entry name" value="Peripla_BP_I"/>
</dbReference>
<protein>
    <submittedName>
        <fullName evidence="5">Xylose ABC transporter, periplasmic xylose-binding protein XylF</fullName>
    </submittedName>
</protein>
<dbReference type="GO" id="GO:0030246">
    <property type="term" value="F:carbohydrate binding"/>
    <property type="evidence" value="ECO:0007669"/>
    <property type="project" value="TreeGrafter"/>
</dbReference>
<evidence type="ECO:0000256" key="3">
    <source>
        <dbReference type="ARBA" id="ARBA00022729"/>
    </source>
</evidence>
<keyword evidence="6" id="KW-1185">Reference proteome</keyword>
<reference evidence="5 6" key="1">
    <citation type="submission" date="2012-12" db="EMBL/GenBank/DDBJ databases">
        <title>Genome assembly of Fulvivirga imtechensis AK7.</title>
        <authorList>
            <person name="Nupur N."/>
            <person name="Khatri I."/>
            <person name="Kumar R."/>
            <person name="Subramanian S."/>
            <person name="Pinnaka A."/>
        </authorList>
    </citation>
    <scope>NUCLEOTIDE SEQUENCE [LARGE SCALE GENOMIC DNA]</scope>
    <source>
        <strain evidence="5 6">AK7</strain>
    </source>
</reference>
<keyword evidence="3" id="KW-0732">Signal</keyword>
<proteinExistence type="inferred from homology"/>
<dbReference type="GO" id="GO:0030288">
    <property type="term" value="C:outer membrane-bounded periplasmic space"/>
    <property type="evidence" value="ECO:0007669"/>
    <property type="project" value="TreeGrafter"/>
</dbReference>
<dbReference type="RefSeq" id="WP_009583463.1">
    <property type="nucleotide sequence ID" value="NZ_AMZN01000123.1"/>
</dbReference>
<gene>
    <name evidence="5" type="ORF">C900_00563</name>
</gene>
<dbReference type="eggNOG" id="COG4213">
    <property type="taxonomic scope" value="Bacteria"/>
</dbReference>
<comment type="similarity">
    <text evidence="2">Belongs to the bacterial solute-binding protein 2 family.</text>
</comment>
<evidence type="ECO:0000313" key="6">
    <source>
        <dbReference type="Proteomes" id="UP000011135"/>
    </source>
</evidence>
<evidence type="ECO:0000256" key="2">
    <source>
        <dbReference type="ARBA" id="ARBA00007639"/>
    </source>
</evidence>
<dbReference type="PANTHER" id="PTHR30036:SF1">
    <property type="entry name" value="D-XYLOSE-BINDING PERIPLASMIC PROTEIN"/>
    <property type="match status" value="1"/>
</dbReference>
<dbReference type="OrthoDB" id="358279at2"/>
<evidence type="ECO:0000256" key="1">
    <source>
        <dbReference type="ARBA" id="ARBA00004196"/>
    </source>
</evidence>
<dbReference type="Gene3D" id="3.40.50.2300">
    <property type="match status" value="2"/>
</dbReference>
<evidence type="ECO:0000313" key="5">
    <source>
        <dbReference type="EMBL" id="ELR68299.1"/>
    </source>
</evidence>
<comment type="caution">
    <text evidence="5">The sequence shown here is derived from an EMBL/GenBank/DDBJ whole genome shotgun (WGS) entry which is preliminary data.</text>
</comment>
<evidence type="ECO:0000259" key="4">
    <source>
        <dbReference type="Pfam" id="PF13407"/>
    </source>
</evidence>
<name>L8JLE0_9BACT</name>
<feature type="domain" description="Periplasmic binding protein" evidence="4">
    <location>
        <begin position="22"/>
        <end position="281"/>
    </location>
</feature>
<dbReference type="InterPro" id="IPR050555">
    <property type="entry name" value="Bact_Solute-Bind_Prot2"/>
</dbReference>